<dbReference type="InterPro" id="IPR017853">
    <property type="entry name" value="GH"/>
</dbReference>
<dbReference type="InterPro" id="IPR012946">
    <property type="entry name" value="X8"/>
</dbReference>
<evidence type="ECO:0000256" key="7">
    <source>
        <dbReference type="ARBA" id="ARBA00023136"/>
    </source>
</evidence>
<keyword evidence="9" id="KW-0325">Glycoprotein</keyword>
<evidence type="ECO:0000256" key="8">
    <source>
        <dbReference type="ARBA" id="ARBA00023157"/>
    </source>
</evidence>
<accession>A0A200QG67</accession>
<gene>
    <name evidence="13" type="ORF">BVC80_8915g17</name>
</gene>
<dbReference type="InterPro" id="IPR000490">
    <property type="entry name" value="Glyco_hydro_17"/>
</dbReference>
<keyword evidence="7" id="KW-0472">Membrane</keyword>
<dbReference type="GO" id="GO:0005975">
    <property type="term" value="P:carbohydrate metabolic process"/>
    <property type="evidence" value="ECO:0007669"/>
    <property type="project" value="InterPro"/>
</dbReference>
<keyword evidence="3" id="KW-1003">Cell membrane</keyword>
<dbReference type="PANTHER" id="PTHR31044:SF140">
    <property type="entry name" value="EXPRESSED PROTEIN"/>
    <property type="match status" value="1"/>
</dbReference>
<dbReference type="GO" id="GO:0009506">
    <property type="term" value="C:plasmodesma"/>
    <property type="evidence" value="ECO:0007669"/>
    <property type="project" value="UniProtKB-ARBA"/>
</dbReference>
<evidence type="ECO:0000256" key="6">
    <source>
        <dbReference type="ARBA" id="ARBA00022801"/>
    </source>
</evidence>
<dbReference type="OMA" id="HALVRWG"/>
<dbReference type="FunFam" id="1.20.58.1040:FF:000001">
    <property type="entry name" value="Glucan endo-1,3-beta-glucosidase 4"/>
    <property type="match status" value="1"/>
</dbReference>
<evidence type="ECO:0000259" key="12">
    <source>
        <dbReference type="SMART" id="SM00768"/>
    </source>
</evidence>
<sequence>MVLQSMSHTGIPVAVSVSNEDLTGISSSVLMAESWLRTHVLTHYPATKITTIVVTNNILCNKDHSEIWGLVLPSMKNIYHSLVRWGLEREIKVSTGFSRDCLHPFFNSFKDDLAEKVIKPLLVFLQNSNSTYSVNPPPDFSPVSYKTIKLVDSHRDSMKKVGFFNVIDITVIKSSPEEKKPMKRKLSSMISSKFVDPFPARPTPLPELPPSPIHSSIGYSVPAYVAKSPPSPLMPHIAPSPSMSFSFSPESPPFVVPSNPPEVFNYPPCNPPAEAAPTPGTGNEKGLWCVAKPSVPADELQEAIDYACGEGGADCEEIKPNGSCYNPDTVVAHASYAFNSYWQKNKNSGGSCSFGGTAMIINADPSYSQCRFILSLG</sequence>
<dbReference type="FunCoup" id="A0A200QG67">
    <property type="interactions" value="280"/>
</dbReference>
<evidence type="ECO:0000256" key="2">
    <source>
        <dbReference type="ARBA" id="ARBA00008773"/>
    </source>
</evidence>
<evidence type="ECO:0000256" key="10">
    <source>
        <dbReference type="ARBA" id="ARBA00023295"/>
    </source>
</evidence>
<dbReference type="GO" id="GO:0005886">
    <property type="term" value="C:plasma membrane"/>
    <property type="evidence" value="ECO:0007669"/>
    <property type="project" value="UniProtKB-SubCell"/>
</dbReference>
<dbReference type="EMBL" id="MVGT01002091">
    <property type="protein sequence ID" value="OVA09367.1"/>
    <property type="molecule type" value="Genomic_DNA"/>
</dbReference>
<dbReference type="Pfam" id="PF07983">
    <property type="entry name" value="X8"/>
    <property type="match status" value="1"/>
</dbReference>
<keyword evidence="14" id="KW-1185">Reference proteome</keyword>
<dbReference type="PANTHER" id="PTHR31044">
    <property type="entry name" value="BETA-1,3 GLUCANASE"/>
    <property type="match status" value="1"/>
</dbReference>
<protein>
    <submittedName>
        <fullName evidence="13">Glycoside hydrolase</fullName>
    </submittedName>
</protein>
<dbReference type="Gene3D" id="3.20.20.80">
    <property type="entry name" value="Glycosidases"/>
    <property type="match status" value="1"/>
</dbReference>
<dbReference type="GO" id="GO:0004553">
    <property type="term" value="F:hydrolase activity, hydrolyzing O-glycosyl compounds"/>
    <property type="evidence" value="ECO:0007669"/>
    <property type="project" value="InterPro"/>
</dbReference>
<dbReference type="AlphaFoldDB" id="A0A200QG67"/>
<dbReference type="STRING" id="56857.A0A200QG67"/>
<evidence type="ECO:0000256" key="3">
    <source>
        <dbReference type="ARBA" id="ARBA00022475"/>
    </source>
</evidence>
<evidence type="ECO:0000256" key="5">
    <source>
        <dbReference type="ARBA" id="ARBA00022729"/>
    </source>
</evidence>
<reference evidence="13 14" key="1">
    <citation type="journal article" date="2017" name="Mol. Plant">
        <title>The Genome of Medicinal Plant Macleaya cordata Provides New Insights into Benzylisoquinoline Alkaloids Metabolism.</title>
        <authorList>
            <person name="Liu X."/>
            <person name="Liu Y."/>
            <person name="Huang P."/>
            <person name="Ma Y."/>
            <person name="Qing Z."/>
            <person name="Tang Q."/>
            <person name="Cao H."/>
            <person name="Cheng P."/>
            <person name="Zheng Y."/>
            <person name="Yuan Z."/>
            <person name="Zhou Y."/>
            <person name="Liu J."/>
            <person name="Tang Z."/>
            <person name="Zhuo Y."/>
            <person name="Zhang Y."/>
            <person name="Yu L."/>
            <person name="Huang J."/>
            <person name="Yang P."/>
            <person name="Peng Q."/>
            <person name="Zhang J."/>
            <person name="Jiang W."/>
            <person name="Zhang Z."/>
            <person name="Lin K."/>
            <person name="Ro D.K."/>
            <person name="Chen X."/>
            <person name="Xiong X."/>
            <person name="Shang Y."/>
            <person name="Huang S."/>
            <person name="Zeng J."/>
        </authorList>
    </citation>
    <scope>NUCLEOTIDE SEQUENCE [LARGE SCALE GENOMIC DNA]</scope>
    <source>
        <strain evidence="14">cv. BLH2017</strain>
        <tissue evidence="13">Root</tissue>
    </source>
</reference>
<dbReference type="OrthoDB" id="421038at2759"/>
<evidence type="ECO:0000256" key="4">
    <source>
        <dbReference type="ARBA" id="ARBA00022622"/>
    </source>
</evidence>
<evidence type="ECO:0000256" key="1">
    <source>
        <dbReference type="ARBA" id="ARBA00004609"/>
    </source>
</evidence>
<name>A0A200QG67_MACCD</name>
<dbReference type="Proteomes" id="UP000195402">
    <property type="component" value="Unassembled WGS sequence"/>
</dbReference>
<dbReference type="InParanoid" id="A0A200QG67"/>
<evidence type="ECO:0000256" key="9">
    <source>
        <dbReference type="ARBA" id="ARBA00023180"/>
    </source>
</evidence>
<proteinExistence type="inferred from homology"/>
<evidence type="ECO:0000313" key="14">
    <source>
        <dbReference type="Proteomes" id="UP000195402"/>
    </source>
</evidence>
<keyword evidence="4" id="KW-0449">Lipoprotein</keyword>
<dbReference type="GO" id="GO:0098552">
    <property type="term" value="C:side of membrane"/>
    <property type="evidence" value="ECO:0007669"/>
    <property type="project" value="UniProtKB-KW"/>
</dbReference>
<evidence type="ECO:0000313" key="13">
    <source>
        <dbReference type="EMBL" id="OVA09367.1"/>
    </source>
</evidence>
<dbReference type="SUPFAM" id="SSF51445">
    <property type="entry name" value="(Trans)glycosidases"/>
    <property type="match status" value="1"/>
</dbReference>
<keyword evidence="10" id="KW-0326">Glycosidase</keyword>
<dbReference type="InterPro" id="IPR044788">
    <property type="entry name" value="X8_dom_prot"/>
</dbReference>
<dbReference type="SMART" id="SM00768">
    <property type="entry name" value="X8"/>
    <property type="match status" value="1"/>
</dbReference>
<comment type="subcellular location">
    <subcellularLocation>
        <location evidence="1">Cell membrane</location>
        <topology evidence="1">Lipid-anchor</topology>
        <topology evidence="1">GPI-anchor</topology>
    </subcellularLocation>
</comment>
<keyword evidence="6 13" id="KW-0378">Hydrolase</keyword>
<feature type="domain" description="X8" evidence="12">
    <location>
        <begin position="287"/>
        <end position="372"/>
    </location>
</feature>
<evidence type="ECO:0000256" key="11">
    <source>
        <dbReference type="RuleBase" id="RU004335"/>
    </source>
</evidence>
<dbReference type="Pfam" id="PF00332">
    <property type="entry name" value="Glyco_hydro_17"/>
    <property type="match status" value="1"/>
</dbReference>
<keyword evidence="8" id="KW-1015">Disulfide bond</keyword>
<keyword evidence="5" id="KW-0732">Signal</keyword>
<comment type="caution">
    <text evidence="13">The sequence shown here is derived from an EMBL/GenBank/DDBJ whole genome shotgun (WGS) entry which is preliminary data.</text>
</comment>
<organism evidence="13 14">
    <name type="scientific">Macleaya cordata</name>
    <name type="common">Five-seeded plume-poppy</name>
    <name type="synonym">Bocconia cordata</name>
    <dbReference type="NCBI Taxonomy" id="56857"/>
    <lineage>
        <taxon>Eukaryota</taxon>
        <taxon>Viridiplantae</taxon>
        <taxon>Streptophyta</taxon>
        <taxon>Embryophyta</taxon>
        <taxon>Tracheophyta</taxon>
        <taxon>Spermatophyta</taxon>
        <taxon>Magnoliopsida</taxon>
        <taxon>Ranunculales</taxon>
        <taxon>Papaveraceae</taxon>
        <taxon>Papaveroideae</taxon>
        <taxon>Macleaya</taxon>
    </lineage>
</organism>
<dbReference type="Gene3D" id="1.20.58.1040">
    <property type="match status" value="1"/>
</dbReference>
<keyword evidence="4" id="KW-0336">GPI-anchor</keyword>
<comment type="similarity">
    <text evidence="2 11">Belongs to the glycosyl hydrolase 17 family.</text>
</comment>